<feature type="transmembrane region" description="Helical" evidence="9">
    <location>
        <begin position="223"/>
        <end position="243"/>
    </location>
</feature>
<dbReference type="CDD" id="cd17323">
    <property type="entry name" value="MFS_Tpo1_MDR_like"/>
    <property type="match status" value="1"/>
</dbReference>
<keyword evidence="5 9" id="KW-1133">Transmembrane helix</keyword>
<proteinExistence type="inferred from homology"/>
<dbReference type="STRING" id="443226.E9DIU8"/>
<feature type="transmembrane region" description="Helical" evidence="9">
    <location>
        <begin position="305"/>
        <end position="326"/>
    </location>
</feature>
<keyword evidence="3" id="KW-1003">Cell membrane</keyword>
<evidence type="ECO:0000256" key="3">
    <source>
        <dbReference type="ARBA" id="ARBA00022475"/>
    </source>
</evidence>
<keyword evidence="4 9" id="KW-0812">Transmembrane</keyword>
<dbReference type="OMA" id="TKKWIMA"/>
<dbReference type="EMBL" id="GL636512">
    <property type="protein sequence ID" value="EFW13702.1"/>
    <property type="molecule type" value="Genomic_DNA"/>
</dbReference>
<evidence type="ECO:0000256" key="2">
    <source>
        <dbReference type="ARBA" id="ARBA00022448"/>
    </source>
</evidence>
<evidence type="ECO:0000256" key="6">
    <source>
        <dbReference type="ARBA" id="ARBA00023136"/>
    </source>
</evidence>
<gene>
    <name evidence="11" type="ORF">CPSG_09741</name>
</gene>
<evidence type="ECO:0000259" key="10">
    <source>
        <dbReference type="PROSITE" id="PS50850"/>
    </source>
</evidence>
<dbReference type="FunFam" id="1.20.1250.20:FF:000011">
    <property type="entry name" value="MFS multidrug transporter, putative"/>
    <property type="match status" value="1"/>
</dbReference>
<feature type="transmembrane region" description="Helical" evidence="9">
    <location>
        <begin position="156"/>
        <end position="178"/>
    </location>
</feature>
<protein>
    <submittedName>
        <fullName evidence="11">MFS multidrug transporter</fullName>
    </submittedName>
</protein>
<dbReference type="VEuPathDB" id="FungiDB:D8B26_002554"/>
<dbReference type="Gene3D" id="1.20.1250.20">
    <property type="entry name" value="MFS general substrate transporter like domains"/>
    <property type="match status" value="2"/>
</dbReference>
<feature type="transmembrane region" description="Helical" evidence="9">
    <location>
        <begin position="190"/>
        <end position="211"/>
    </location>
</feature>
<dbReference type="SUPFAM" id="SSF103473">
    <property type="entry name" value="MFS general substrate transporter"/>
    <property type="match status" value="1"/>
</dbReference>
<feature type="compositionally biased region" description="Basic residues" evidence="8">
    <location>
        <begin position="510"/>
        <end position="519"/>
    </location>
</feature>
<reference evidence="12" key="2">
    <citation type="submission" date="2010-03" db="EMBL/GenBank/DDBJ databases">
        <title>The genome sequence of Coccidioides posadasii strain Silveira.</title>
        <authorList>
            <consortium name="The Broad Institute Genome Sequencing Center for Infectious Disease"/>
            <person name="Neafsey D."/>
            <person name="Orbach M."/>
            <person name="Henn M.R."/>
            <person name="Cole G.T."/>
            <person name="Galgiani J."/>
            <person name="Gardner M.J."/>
            <person name="Kirkland T.N."/>
            <person name="Taylor J.W."/>
            <person name="Young S.K."/>
            <person name="Zeng Q."/>
            <person name="Koehrsen M."/>
            <person name="Alvarado L."/>
            <person name="Berlin A."/>
            <person name="Borenstein D."/>
            <person name="Chapman S.B."/>
            <person name="Chen Z."/>
            <person name="Engels R."/>
            <person name="Freedman E."/>
            <person name="Gellesch M."/>
            <person name="Goldberg J."/>
            <person name="Griggs A."/>
            <person name="Gujja S."/>
            <person name="Heilman E."/>
            <person name="Heiman D."/>
            <person name="Howarth C."/>
            <person name="Jen D."/>
            <person name="Larson L."/>
            <person name="Mehta T."/>
            <person name="Neiman D."/>
            <person name="Park D."/>
            <person name="Pearson M."/>
            <person name="Richards J."/>
            <person name="Roberts A."/>
            <person name="Saif S."/>
            <person name="Shea T."/>
            <person name="Shenoy N."/>
            <person name="Sisk P."/>
            <person name="Stolte C."/>
            <person name="Sykes S."/>
            <person name="Walk T."/>
            <person name="White J."/>
            <person name="Yandava C."/>
            <person name="Haas B."/>
            <person name="Nusbaum C."/>
            <person name="Birren B."/>
        </authorList>
    </citation>
    <scope>NUCLEOTIDE SEQUENCE [LARGE SCALE GENOMIC DNA]</scope>
    <source>
        <strain evidence="12">RMSCC 757 / Silveira</strain>
    </source>
</reference>
<reference evidence="12" key="1">
    <citation type="journal article" date="2010" name="Genome Res.">
        <title>Population genomic sequencing of Coccidioides fungi reveals recent hybridization and transposon control.</title>
        <authorList>
            <person name="Neafsey D.E."/>
            <person name="Barker B.M."/>
            <person name="Sharpton T.J."/>
            <person name="Stajich J.E."/>
            <person name="Park D.J."/>
            <person name="Whiston E."/>
            <person name="Hung C.-Y."/>
            <person name="McMahan C."/>
            <person name="White J."/>
            <person name="Sykes S."/>
            <person name="Heiman D."/>
            <person name="Young S."/>
            <person name="Zeng Q."/>
            <person name="Abouelleil A."/>
            <person name="Aftuck L."/>
            <person name="Bessette D."/>
            <person name="Brown A."/>
            <person name="FitzGerald M."/>
            <person name="Lui A."/>
            <person name="Macdonald J.P."/>
            <person name="Priest M."/>
            <person name="Orbach M.J."/>
            <person name="Galgiani J.N."/>
            <person name="Kirkland T.N."/>
            <person name="Cole G.T."/>
            <person name="Birren B.W."/>
            <person name="Henn M.R."/>
            <person name="Taylor J.W."/>
            <person name="Rounsley S.D."/>
        </authorList>
    </citation>
    <scope>NUCLEOTIDE SEQUENCE [LARGE SCALE GENOMIC DNA]</scope>
    <source>
        <strain evidence="12">RMSCC 757 / Silveira</strain>
    </source>
</reference>
<keyword evidence="6 9" id="KW-0472">Membrane</keyword>
<dbReference type="InterPro" id="IPR036259">
    <property type="entry name" value="MFS_trans_sf"/>
</dbReference>
<comment type="similarity">
    <text evidence="7">Belongs to the major facilitator superfamily. DHA1 family. Polyamines/proton antiporter (TC 2.A.1.2.16) subfamily.</text>
</comment>
<feature type="transmembrane region" description="Helical" evidence="9">
    <location>
        <begin position="400"/>
        <end position="420"/>
    </location>
</feature>
<dbReference type="GO" id="GO:0005886">
    <property type="term" value="C:plasma membrane"/>
    <property type="evidence" value="ECO:0007669"/>
    <property type="project" value="UniProtKB-SubCell"/>
</dbReference>
<name>E9DIU8_COCPS</name>
<feature type="region of interest" description="Disordered" evidence="8">
    <location>
        <begin position="451"/>
        <end position="561"/>
    </location>
</feature>
<dbReference type="Pfam" id="PF07690">
    <property type="entry name" value="MFS_1"/>
    <property type="match status" value="1"/>
</dbReference>
<feature type="domain" description="Major facilitator superfamily (MFS) profile" evidence="10">
    <location>
        <begin position="65"/>
        <end position="561"/>
    </location>
</feature>
<organism evidence="12">
    <name type="scientific">Coccidioides posadasii (strain RMSCC 757 / Silveira)</name>
    <name type="common">Valley fever fungus</name>
    <dbReference type="NCBI Taxonomy" id="443226"/>
    <lineage>
        <taxon>Eukaryota</taxon>
        <taxon>Fungi</taxon>
        <taxon>Dikarya</taxon>
        <taxon>Ascomycota</taxon>
        <taxon>Pezizomycotina</taxon>
        <taxon>Eurotiomycetes</taxon>
        <taxon>Eurotiomycetidae</taxon>
        <taxon>Onygenales</taxon>
        <taxon>Onygenaceae</taxon>
        <taxon>Coccidioides</taxon>
    </lineage>
</organism>
<feature type="transmembrane region" description="Helical" evidence="9">
    <location>
        <begin position="125"/>
        <end position="144"/>
    </location>
</feature>
<dbReference type="PROSITE" id="PS50850">
    <property type="entry name" value="MFS"/>
    <property type="match status" value="1"/>
</dbReference>
<feature type="transmembrane region" description="Helical" evidence="9">
    <location>
        <begin position="63"/>
        <end position="84"/>
    </location>
</feature>
<dbReference type="InterPro" id="IPR020846">
    <property type="entry name" value="MFS_dom"/>
</dbReference>
<sequence>MGDESPRPSKIPYWRQVIEPGAVTQEVIDYPYKGSGTEDDPFVVEWIPNDPRNPLQFSTVKKWSITMLVAMATLAVALISSAYTGGGNQIMAEFNVSSEVMILGVSLFVLGFAIGPLIWAPMSELYGRQLLFCGTYMALTAFNAGAAGSQNIWTLIILRFFAGSFGSSPLTNAGGIIADMFSASHRGLAMGMFSIAPFLGPVLGPIIGGFLGMNAGWRWVEGFLAIFSGVLWIIGTLLVPETYAPVLLRKRANTLSKLSGKGIGGLAFLGVLVGMLIAAALNIIDNNRRYIPLAKKHHGFAPPEARLPPSMIGGIAIPIGLFWFAWTNYPSIHWLASIAAGVPFGFGMVLVFLGVMNYLIDSYTIYAASALAANSVLRSLFGAAFPLFTRYMYEDLGIHWASSIPAFLALACVPFPFLFFKYGATIRKKCKFAADAEAFMRRLQESSLQQREEALKKAEEEEEKEEEEEEASREFALKEDEKAGQPGSADEDAGQRDYVLEPIRSISRQQTHRTHRTHRTGSIASRLSETFSEYEGNPFDIDRVNTRTSVTSARRTSMSGK</sequence>
<dbReference type="PANTHER" id="PTHR23502">
    <property type="entry name" value="MAJOR FACILITATOR SUPERFAMILY"/>
    <property type="match status" value="1"/>
</dbReference>
<feature type="transmembrane region" description="Helical" evidence="9">
    <location>
        <begin position="365"/>
        <end position="388"/>
    </location>
</feature>
<evidence type="ECO:0000256" key="7">
    <source>
        <dbReference type="ARBA" id="ARBA00038459"/>
    </source>
</evidence>
<comment type="subcellular location">
    <subcellularLocation>
        <location evidence="1">Cell membrane</location>
        <topology evidence="1">Multi-pass membrane protein</topology>
    </subcellularLocation>
</comment>
<evidence type="ECO:0000256" key="5">
    <source>
        <dbReference type="ARBA" id="ARBA00022989"/>
    </source>
</evidence>
<evidence type="ECO:0000256" key="8">
    <source>
        <dbReference type="SAM" id="MobiDB-lite"/>
    </source>
</evidence>
<feature type="transmembrane region" description="Helical" evidence="9">
    <location>
        <begin position="96"/>
        <end position="119"/>
    </location>
</feature>
<evidence type="ECO:0000313" key="12">
    <source>
        <dbReference type="Proteomes" id="UP000002497"/>
    </source>
</evidence>
<feature type="transmembrane region" description="Helical" evidence="9">
    <location>
        <begin position="332"/>
        <end position="353"/>
    </location>
</feature>
<dbReference type="OrthoDB" id="446368at2759"/>
<keyword evidence="12" id="KW-1185">Reference proteome</keyword>
<dbReference type="GO" id="GO:0022857">
    <property type="term" value="F:transmembrane transporter activity"/>
    <property type="evidence" value="ECO:0007669"/>
    <property type="project" value="InterPro"/>
</dbReference>
<dbReference type="HOGENOM" id="CLU_008455_11_6_1"/>
<feature type="compositionally biased region" description="Low complexity" evidence="8">
    <location>
        <begin position="546"/>
        <end position="561"/>
    </location>
</feature>
<evidence type="ECO:0000313" key="11">
    <source>
        <dbReference type="EMBL" id="EFW13702.1"/>
    </source>
</evidence>
<evidence type="ECO:0000256" key="4">
    <source>
        <dbReference type="ARBA" id="ARBA00022692"/>
    </source>
</evidence>
<dbReference type="InterPro" id="IPR011701">
    <property type="entry name" value="MFS"/>
</dbReference>
<dbReference type="Proteomes" id="UP000002497">
    <property type="component" value="Unassembled WGS sequence"/>
</dbReference>
<keyword evidence="2" id="KW-0813">Transport</keyword>
<evidence type="ECO:0000256" key="1">
    <source>
        <dbReference type="ARBA" id="ARBA00004651"/>
    </source>
</evidence>
<dbReference type="VEuPathDB" id="FungiDB:CPSG_09741"/>
<feature type="compositionally biased region" description="Polar residues" evidence="8">
    <location>
        <begin position="522"/>
        <end position="531"/>
    </location>
</feature>
<feature type="compositionally biased region" description="Acidic residues" evidence="8">
    <location>
        <begin position="460"/>
        <end position="471"/>
    </location>
</feature>
<dbReference type="PANTHER" id="PTHR23502:SF186">
    <property type="entry name" value="MAJOR FACILITATOR SUPERFAMILY (MFS) PROFILE DOMAIN-CONTAINING PROTEIN"/>
    <property type="match status" value="1"/>
</dbReference>
<dbReference type="AlphaFoldDB" id="E9DIU8"/>
<feature type="transmembrane region" description="Helical" evidence="9">
    <location>
        <begin position="263"/>
        <end position="284"/>
    </location>
</feature>
<feature type="compositionally biased region" description="Basic and acidic residues" evidence="8">
    <location>
        <begin position="472"/>
        <end position="483"/>
    </location>
</feature>
<accession>E9DIU8</accession>
<evidence type="ECO:0000256" key="9">
    <source>
        <dbReference type="SAM" id="Phobius"/>
    </source>
</evidence>